<dbReference type="Pfam" id="PF00528">
    <property type="entry name" value="BPD_transp_1"/>
    <property type="match status" value="1"/>
</dbReference>
<feature type="transmembrane region" description="Helical" evidence="7">
    <location>
        <begin position="12"/>
        <end position="34"/>
    </location>
</feature>
<evidence type="ECO:0000256" key="1">
    <source>
        <dbReference type="ARBA" id="ARBA00004651"/>
    </source>
</evidence>
<name>A0A7K0CMQ3_9ACTN</name>
<dbReference type="Proteomes" id="UP000466345">
    <property type="component" value="Unassembled WGS sequence"/>
</dbReference>
<evidence type="ECO:0000256" key="3">
    <source>
        <dbReference type="ARBA" id="ARBA00022475"/>
    </source>
</evidence>
<evidence type="ECO:0000313" key="9">
    <source>
        <dbReference type="EMBL" id="MQY14755.1"/>
    </source>
</evidence>
<keyword evidence="6 7" id="KW-0472">Membrane</keyword>
<dbReference type="PROSITE" id="PS50928">
    <property type="entry name" value="ABC_TM1"/>
    <property type="match status" value="1"/>
</dbReference>
<evidence type="ECO:0000256" key="7">
    <source>
        <dbReference type="RuleBase" id="RU363032"/>
    </source>
</evidence>
<dbReference type="InterPro" id="IPR000515">
    <property type="entry name" value="MetI-like"/>
</dbReference>
<dbReference type="InterPro" id="IPR050809">
    <property type="entry name" value="UgpAE/MalFG_permease"/>
</dbReference>
<feature type="transmembrane region" description="Helical" evidence="7">
    <location>
        <begin position="91"/>
        <end position="112"/>
    </location>
</feature>
<organism evidence="9 10">
    <name type="scientific">Streptomyces smaragdinus</name>
    <dbReference type="NCBI Taxonomy" id="2585196"/>
    <lineage>
        <taxon>Bacteria</taxon>
        <taxon>Bacillati</taxon>
        <taxon>Actinomycetota</taxon>
        <taxon>Actinomycetes</taxon>
        <taxon>Kitasatosporales</taxon>
        <taxon>Streptomycetaceae</taxon>
        <taxon>Streptomyces</taxon>
    </lineage>
</organism>
<evidence type="ECO:0000256" key="6">
    <source>
        <dbReference type="ARBA" id="ARBA00023136"/>
    </source>
</evidence>
<evidence type="ECO:0000256" key="2">
    <source>
        <dbReference type="ARBA" id="ARBA00022448"/>
    </source>
</evidence>
<comment type="similarity">
    <text evidence="7">Belongs to the binding-protein-dependent transport system permease family.</text>
</comment>
<evidence type="ECO:0000256" key="4">
    <source>
        <dbReference type="ARBA" id="ARBA00022692"/>
    </source>
</evidence>
<feature type="transmembrane region" description="Helical" evidence="7">
    <location>
        <begin position="278"/>
        <end position="299"/>
    </location>
</feature>
<keyword evidence="4 7" id="KW-0812">Transmembrane</keyword>
<evidence type="ECO:0000259" key="8">
    <source>
        <dbReference type="PROSITE" id="PS50928"/>
    </source>
</evidence>
<evidence type="ECO:0000256" key="5">
    <source>
        <dbReference type="ARBA" id="ARBA00022989"/>
    </source>
</evidence>
<protein>
    <recommendedName>
        <fullName evidence="8">ABC transmembrane type-1 domain-containing protein</fullName>
    </recommendedName>
</protein>
<proteinExistence type="inferred from homology"/>
<feature type="transmembrane region" description="Helical" evidence="7">
    <location>
        <begin position="124"/>
        <end position="144"/>
    </location>
</feature>
<feature type="domain" description="ABC transmembrane type-1" evidence="8">
    <location>
        <begin position="87"/>
        <end position="299"/>
    </location>
</feature>
<comment type="caution">
    <text evidence="9">The sequence shown here is derived from an EMBL/GenBank/DDBJ whole genome shotgun (WGS) entry which is preliminary data.</text>
</comment>
<sequence length="312" mass="34803">MISRIKLSYNRYWYAYAMVAPVVAVLALLVAYPLGRGIYLSLTDANSDNVGRTIGVNKIPDSFEFVGLDHYTDILTGDGSGRFWDQFGWTLFWTVSCVALHFLIGLALALLLNRDLRARTLYRLMLVLPWAVPTFVTVFSWRLILADGGILNSFFGSLGLPEPAWLSEPGWQRTAAIMVNTWCGVPFMMVSLLGGLQSIPRELYEAAETDGASAWQRFRHVTLPGLRPVSSTVIMLGFIWTFNQFIIIFLLFGASAPEAQILVTFAYELGFGRMPRDYAGSAAYGVIILSMLVVIVSVYRSWLNRNEKAALS</sequence>
<keyword evidence="10" id="KW-1185">Reference proteome</keyword>
<reference evidence="9 10" key="1">
    <citation type="submission" date="2019-10" db="EMBL/GenBank/DDBJ databases">
        <title>Streptomyces smaragdinus sp. nov. and Streptomyces fabii sp. nov., isolated from the gut of fungus growing-termite Macrotermes natalensis.</title>
        <authorList>
            <person name="Schwitalla J."/>
            <person name="Benndorf R."/>
            <person name="Martin K."/>
            <person name="De Beer W."/>
            <person name="Kaster A.-K."/>
            <person name="Vollmers J."/>
            <person name="Poulsen M."/>
            <person name="Beemelmanns C."/>
        </authorList>
    </citation>
    <scope>NUCLEOTIDE SEQUENCE [LARGE SCALE GENOMIC DNA]</scope>
    <source>
        <strain evidence="9 10">RB5</strain>
    </source>
</reference>
<dbReference type="PANTHER" id="PTHR43227:SF7">
    <property type="entry name" value="ARABINOOLIGOSACCHARIDES TRANSPORT SYSTEM PERMEASE PROTEIN ARAP"/>
    <property type="match status" value="1"/>
</dbReference>
<accession>A0A7K0CMQ3</accession>
<evidence type="ECO:0000313" key="10">
    <source>
        <dbReference type="Proteomes" id="UP000466345"/>
    </source>
</evidence>
<gene>
    <name evidence="9" type="ORF">SRB5_49310</name>
</gene>
<keyword evidence="5 7" id="KW-1133">Transmembrane helix</keyword>
<dbReference type="InterPro" id="IPR035906">
    <property type="entry name" value="MetI-like_sf"/>
</dbReference>
<dbReference type="CDD" id="cd06261">
    <property type="entry name" value="TM_PBP2"/>
    <property type="match status" value="1"/>
</dbReference>
<feature type="transmembrane region" description="Helical" evidence="7">
    <location>
        <begin position="175"/>
        <end position="196"/>
    </location>
</feature>
<comment type="subcellular location">
    <subcellularLocation>
        <location evidence="1 7">Cell membrane</location>
        <topology evidence="1 7">Multi-pass membrane protein</topology>
    </subcellularLocation>
</comment>
<keyword evidence="2 7" id="KW-0813">Transport</keyword>
<keyword evidence="3" id="KW-1003">Cell membrane</keyword>
<dbReference type="SUPFAM" id="SSF161098">
    <property type="entry name" value="MetI-like"/>
    <property type="match status" value="1"/>
</dbReference>
<dbReference type="AlphaFoldDB" id="A0A7K0CMQ3"/>
<dbReference type="GO" id="GO:0005886">
    <property type="term" value="C:plasma membrane"/>
    <property type="evidence" value="ECO:0007669"/>
    <property type="project" value="UniProtKB-SubCell"/>
</dbReference>
<dbReference type="Gene3D" id="1.10.3720.10">
    <property type="entry name" value="MetI-like"/>
    <property type="match status" value="1"/>
</dbReference>
<dbReference type="PANTHER" id="PTHR43227">
    <property type="entry name" value="BLL4140 PROTEIN"/>
    <property type="match status" value="1"/>
</dbReference>
<dbReference type="EMBL" id="WEGJ01000024">
    <property type="protein sequence ID" value="MQY14755.1"/>
    <property type="molecule type" value="Genomic_DNA"/>
</dbReference>
<dbReference type="GO" id="GO:0055085">
    <property type="term" value="P:transmembrane transport"/>
    <property type="evidence" value="ECO:0007669"/>
    <property type="project" value="InterPro"/>
</dbReference>